<reference evidence="2 3" key="1">
    <citation type="submission" date="2021-01" db="EMBL/GenBank/DDBJ databases">
        <title>Actinoplanes sp. nov. LDG1-06 isolated from lichen.</title>
        <authorList>
            <person name="Saeng-In P."/>
            <person name="Phongsopitanun W."/>
            <person name="Kanchanasin P."/>
            <person name="Yuki M."/>
            <person name="Kudo T."/>
            <person name="Ohkuma M."/>
            <person name="Tanasupawat S."/>
        </authorList>
    </citation>
    <scope>NUCLEOTIDE SEQUENCE [LARGE SCALE GENOMIC DNA]</scope>
    <source>
        <strain evidence="2 3">LDG1-06</strain>
    </source>
</reference>
<dbReference type="Proteomes" id="UP000632138">
    <property type="component" value="Unassembled WGS sequence"/>
</dbReference>
<gene>
    <name evidence="2" type="ORF">JIG36_35245</name>
</gene>
<keyword evidence="1" id="KW-1133">Transmembrane helix</keyword>
<keyword evidence="3" id="KW-1185">Reference proteome</keyword>
<dbReference type="RefSeq" id="WP_203380750.1">
    <property type="nucleotide sequence ID" value="NZ_JAENHP010000016.1"/>
</dbReference>
<accession>A0ABS2ALN8</accession>
<evidence type="ECO:0000313" key="3">
    <source>
        <dbReference type="Proteomes" id="UP000632138"/>
    </source>
</evidence>
<dbReference type="EMBL" id="JAENHP010000016">
    <property type="protein sequence ID" value="MBM2620769.1"/>
    <property type="molecule type" value="Genomic_DNA"/>
</dbReference>
<comment type="caution">
    <text evidence="2">The sequence shown here is derived from an EMBL/GenBank/DDBJ whole genome shotgun (WGS) entry which is preliminary data.</text>
</comment>
<evidence type="ECO:0000256" key="1">
    <source>
        <dbReference type="SAM" id="Phobius"/>
    </source>
</evidence>
<keyword evidence="1" id="KW-0472">Membrane</keyword>
<keyword evidence="1" id="KW-0812">Transmembrane</keyword>
<organism evidence="2 3">
    <name type="scientific">Paractinoplanes ovalisporus</name>
    <dbReference type="NCBI Taxonomy" id="2810368"/>
    <lineage>
        <taxon>Bacteria</taxon>
        <taxon>Bacillati</taxon>
        <taxon>Actinomycetota</taxon>
        <taxon>Actinomycetes</taxon>
        <taxon>Micromonosporales</taxon>
        <taxon>Micromonosporaceae</taxon>
        <taxon>Paractinoplanes</taxon>
    </lineage>
</organism>
<protein>
    <recommendedName>
        <fullName evidence="4">Integral membrane protein</fullName>
    </recommendedName>
</protein>
<feature type="transmembrane region" description="Helical" evidence="1">
    <location>
        <begin position="24"/>
        <end position="47"/>
    </location>
</feature>
<name>A0ABS2ALN8_9ACTN</name>
<feature type="transmembrane region" description="Helical" evidence="1">
    <location>
        <begin position="53"/>
        <end position="79"/>
    </location>
</feature>
<proteinExistence type="predicted"/>
<evidence type="ECO:0000313" key="2">
    <source>
        <dbReference type="EMBL" id="MBM2620769.1"/>
    </source>
</evidence>
<evidence type="ECO:0008006" key="4">
    <source>
        <dbReference type="Google" id="ProtNLM"/>
    </source>
</evidence>
<sequence length="162" mass="16206">MTDPARRTLNPGGGAILRRTYGKLLAVSVVAAVLVWLIAVSVVVALAGDGDGVLVVLAFVVLAFVVLAVTSVCLLAAIVRARAAIHGDQVGVAALHGSDGLSRTGSAVGWVGAAALVVLGFVLNTQDVDNALLSGIVLAGTAVILAVGNDGTHRITKRLIAA</sequence>
<feature type="transmembrane region" description="Helical" evidence="1">
    <location>
        <begin position="107"/>
        <end position="125"/>
    </location>
</feature>
<feature type="transmembrane region" description="Helical" evidence="1">
    <location>
        <begin position="131"/>
        <end position="148"/>
    </location>
</feature>